<feature type="compositionally biased region" description="Basic and acidic residues" evidence="1">
    <location>
        <begin position="140"/>
        <end position="207"/>
    </location>
</feature>
<evidence type="ECO:0000313" key="3">
    <source>
        <dbReference type="Proteomes" id="UP000826656"/>
    </source>
</evidence>
<comment type="caution">
    <text evidence="2">The sequence shown here is derived from an EMBL/GenBank/DDBJ whole genome shotgun (WGS) entry which is preliminary data.</text>
</comment>
<evidence type="ECO:0000313" key="2">
    <source>
        <dbReference type="EMBL" id="KAH0740679.1"/>
    </source>
</evidence>
<sequence>MMTQNKTKPSCARVKVEVNLLGELPMGIKREDREVVEKWIPFRYNYNPKYCKPCKLQGRNEKNCFVLLPELYRKEENEKVEGKERGHKNKIDKRIHDVNTQGIIIKILENKGTKVSEVEGGITRVDRNTKWNPQAIKKRERVESENKLDAPEAKKEDETMKEVSDNKGEDKVRKLNEGAFHDENNKQNEKMKKTDGLAKTENKEKIQESQTSQEEKVDLEECQNIVENPKVEQVEVRLKTNTGR</sequence>
<proteinExistence type="predicted"/>
<organism evidence="2 3">
    <name type="scientific">Solanum tuberosum</name>
    <name type="common">Potato</name>
    <dbReference type="NCBI Taxonomy" id="4113"/>
    <lineage>
        <taxon>Eukaryota</taxon>
        <taxon>Viridiplantae</taxon>
        <taxon>Streptophyta</taxon>
        <taxon>Embryophyta</taxon>
        <taxon>Tracheophyta</taxon>
        <taxon>Spermatophyta</taxon>
        <taxon>Magnoliopsida</taxon>
        <taxon>eudicotyledons</taxon>
        <taxon>Gunneridae</taxon>
        <taxon>Pentapetalae</taxon>
        <taxon>asterids</taxon>
        <taxon>lamiids</taxon>
        <taxon>Solanales</taxon>
        <taxon>Solanaceae</taxon>
        <taxon>Solanoideae</taxon>
        <taxon>Solaneae</taxon>
        <taxon>Solanum</taxon>
    </lineage>
</organism>
<gene>
    <name evidence="2" type="ORF">KY290_033722</name>
</gene>
<dbReference type="Proteomes" id="UP000826656">
    <property type="component" value="Unassembled WGS sequence"/>
</dbReference>
<feature type="region of interest" description="Disordered" evidence="1">
    <location>
        <begin position="133"/>
        <end position="221"/>
    </location>
</feature>
<name>A0ABQ7U160_SOLTU</name>
<accession>A0ABQ7U160</accession>
<reference evidence="2 3" key="1">
    <citation type="journal article" date="2021" name="bioRxiv">
        <title>Chromosome-scale and haplotype-resolved genome assembly of a tetraploid potato cultivar.</title>
        <authorList>
            <person name="Sun H."/>
            <person name="Jiao W.-B."/>
            <person name="Krause K."/>
            <person name="Campoy J.A."/>
            <person name="Goel M."/>
            <person name="Folz-Donahue K."/>
            <person name="Kukat C."/>
            <person name="Huettel B."/>
            <person name="Schneeberger K."/>
        </authorList>
    </citation>
    <scope>NUCLEOTIDE SEQUENCE [LARGE SCALE GENOMIC DNA]</scope>
    <source>
        <strain evidence="2">SolTubOtavaFocal</strain>
        <tissue evidence="2">Leaves</tissue>
    </source>
</reference>
<keyword evidence="3" id="KW-1185">Reference proteome</keyword>
<protein>
    <submittedName>
        <fullName evidence="2">Uncharacterized protein</fullName>
    </submittedName>
</protein>
<dbReference type="EMBL" id="JAIVGD010000026">
    <property type="protein sequence ID" value="KAH0740679.1"/>
    <property type="molecule type" value="Genomic_DNA"/>
</dbReference>
<evidence type="ECO:0000256" key="1">
    <source>
        <dbReference type="SAM" id="MobiDB-lite"/>
    </source>
</evidence>